<evidence type="ECO:0000313" key="2">
    <source>
        <dbReference type="EMBL" id="KAK3728870.1"/>
    </source>
</evidence>
<feature type="region of interest" description="Disordered" evidence="1">
    <location>
        <begin position="112"/>
        <end position="138"/>
    </location>
</feature>
<gene>
    <name evidence="2" type="ORF">RRG08_014287</name>
</gene>
<proteinExistence type="predicted"/>
<keyword evidence="3" id="KW-1185">Reference proteome</keyword>
<evidence type="ECO:0000313" key="3">
    <source>
        <dbReference type="Proteomes" id="UP001283361"/>
    </source>
</evidence>
<protein>
    <submittedName>
        <fullName evidence="2">Uncharacterized protein</fullName>
    </submittedName>
</protein>
<name>A0AAE0Y0P0_9GAST</name>
<evidence type="ECO:0000256" key="1">
    <source>
        <dbReference type="SAM" id="MobiDB-lite"/>
    </source>
</evidence>
<dbReference type="EMBL" id="JAWDGP010007171">
    <property type="protein sequence ID" value="KAK3728870.1"/>
    <property type="molecule type" value="Genomic_DNA"/>
</dbReference>
<reference evidence="2" key="1">
    <citation type="journal article" date="2023" name="G3 (Bethesda)">
        <title>A reference genome for the long-term kleptoplast-retaining sea slug Elysia crispata morphotype clarki.</title>
        <authorList>
            <person name="Eastman K.E."/>
            <person name="Pendleton A.L."/>
            <person name="Shaikh M.A."/>
            <person name="Suttiyut T."/>
            <person name="Ogas R."/>
            <person name="Tomko P."/>
            <person name="Gavelis G."/>
            <person name="Widhalm J.R."/>
            <person name="Wisecaver J.H."/>
        </authorList>
    </citation>
    <scope>NUCLEOTIDE SEQUENCE</scope>
    <source>
        <strain evidence="2">ECLA1</strain>
    </source>
</reference>
<dbReference type="Proteomes" id="UP001283361">
    <property type="component" value="Unassembled WGS sequence"/>
</dbReference>
<dbReference type="AlphaFoldDB" id="A0AAE0Y0P0"/>
<feature type="compositionally biased region" description="Basic and acidic residues" evidence="1">
    <location>
        <begin position="112"/>
        <end position="121"/>
    </location>
</feature>
<sequence>MSGEMPGRMLVSSASGNHLMWQLDAHLLQNLTPSLSRLMGSKPRTGKTVEIIRVNVLRNDSSKPIITGTVQKKMCTLEKQYVNKLSQWRFGLAERSRTRSQIQSNRLRKTENIGDGCENRKTPKYSHTQAHGHSGPSGQMRWSGAIRWCPHAAGNLSCDLSPGHVAALKTSVMKA</sequence>
<accession>A0AAE0Y0P0</accession>
<comment type="caution">
    <text evidence="2">The sequence shown here is derived from an EMBL/GenBank/DDBJ whole genome shotgun (WGS) entry which is preliminary data.</text>
</comment>
<organism evidence="2 3">
    <name type="scientific">Elysia crispata</name>
    <name type="common">lettuce slug</name>
    <dbReference type="NCBI Taxonomy" id="231223"/>
    <lineage>
        <taxon>Eukaryota</taxon>
        <taxon>Metazoa</taxon>
        <taxon>Spiralia</taxon>
        <taxon>Lophotrochozoa</taxon>
        <taxon>Mollusca</taxon>
        <taxon>Gastropoda</taxon>
        <taxon>Heterobranchia</taxon>
        <taxon>Euthyneura</taxon>
        <taxon>Panpulmonata</taxon>
        <taxon>Sacoglossa</taxon>
        <taxon>Placobranchoidea</taxon>
        <taxon>Plakobranchidae</taxon>
        <taxon>Elysia</taxon>
    </lineage>
</organism>